<name>A0A8J3I4M1_9CHLR</name>
<keyword evidence="9" id="KW-1185">Reference proteome</keyword>
<dbReference type="EMBL" id="BNJF01000007">
    <property type="protein sequence ID" value="GHO50147.1"/>
    <property type="molecule type" value="Genomic_DNA"/>
</dbReference>
<evidence type="ECO:0000256" key="5">
    <source>
        <dbReference type="PROSITE-ProRule" id="PRU00169"/>
    </source>
</evidence>
<dbReference type="SUPFAM" id="SSF46894">
    <property type="entry name" value="C-terminal effector domain of the bipartite response regulators"/>
    <property type="match status" value="1"/>
</dbReference>
<feature type="domain" description="HTH luxR-type" evidence="6">
    <location>
        <begin position="181"/>
        <end position="246"/>
    </location>
</feature>
<dbReference type="RefSeq" id="WP_236031858.1">
    <property type="nucleotide sequence ID" value="NZ_BNJF01000007.1"/>
</dbReference>
<protein>
    <submittedName>
        <fullName evidence="8">DNA-binding response regulator</fullName>
    </submittedName>
</protein>
<gene>
    <name evidence="8" type="ORF">KSX_83100</name>
</gene>
<keyword evidence="3 8" id="KW-0238">DNA-binding</keyword>
<comment type="caution">
    <text evidence="8">The sequence shown here is derived from an EMBL/GenBank/DDBJ whole genome shotgun (WGS) entry which is preliminary data.</text>
</comment>
<dbReference type="PANTHER" id="PTHR43214:SF41">
    <property type="entry name" value="NITRATE_NITRITE RESPONSE REGULATOR PROTEIN NARP"/>
    <property type="match status" value="1"/>
</dbReference>
<dbReference type="InterPro" id="IPR001789">
    <property type="entry name" value="Sig_transdc_resp-reg_receiver"/>
</dbReference>
<dbReference type="CDD" id="cd06170">
    <property type="entry name" value="LuxR_C_like"/>
    <property type="match status" value="1"/>
</dbReference>
<evidence type="ECO:0000256" key="4">
    <source>
        <dbReference type="ARBA" id="ARBA00023163"/>
    </source>
</evidence>
<dbReference type="InterPro" id="IPR016032">
    <property type="entry name" value="Sig_transdc_resp-reg_C-effctor"/>
</dbReference>
<evidence type="ECO:0000256" key="2">
    <source>
        <dbReference type="ARBA" id="ARBA00023015"/>
    </source>
</evidence>
<dbReference type="GO" id="GO:0006355">
    <property type="term" value="P:regulation of DNA-templated transcription"/>
    <property type="evidence" value="ECO:0007669"/>
    <property type="project" value="InterPro"/>
</dbReference>
<dbReference type="InterPro" id="IPR000792">
    <property type="entry name" value="Tscrpt_reg_LuxR_C"/>
</dbReference>
<feature type="domain" description="Response regulatory" evidence="7">
    <location>
        <begin position="38"/>
        <end position="154"/>
    </location>
</feature>
<keyword evidence="2" id="KW-0805">Transcription regulation</keyword>
<evidence type="ECO:0000313" key="8">
    <source>
        <dbReference type="EMBL" id="GHO50147.1"/>
    </source>
</evidence>
<dbReference type="Pfam" id="PF00072">
    <property type="entry name" value="Response_reg"/>
    <property type="match status" value="1"/>
</dbReference>
<dbReference type="SMART" id="SM00448">
    <property type="entry name" value="REC"/>
    <property type="match status" value="1"/>
</dbReference>
<proteinExistence type="predicted"/>
<dbReference type="GO" id="GO:0003677">
    <property type="term" value="F:DNA binding"/>
    <property type="evidence" value="ECO:0007669"/>
    <property type="project" value="UniProtKB-KW"/>
</dbReference>
<dbReference type="PROSITE" id="PS00622">
    <property type="entry name" value="HTH_LUXR_1"/>
    <property type="match status" value="1"/>
</dbReference>
<dbReference type="PANTHER" id="PTHR43214">
    <property type="entry name" value="TWO-COMPONENT RESPONSE REGULATOR"/>
    <property type="match status" value="1"/>
</dbReference>
<dbReference type="InterPro" id="IPR039420">
    <property type="entry name" value="WalR-like"/>
</dbReference>
<evidence type="ECO:0000259" key="7">
    <source>
        <dbReference type="PROSITE" id="PS50110"/>
    </source>
</evidence>
<evidence type="ECO:0000256" key="1">
    <source>
        <dbReference type="ARBA" id="ARBA00022553"/>
    </source>
</evidence>
<dbReference type="AlphaFoldDB" id="A0A8J3I4M1"/>
<feature type="modified residue" description="4-aspartylphosphate" evidence="5">
    <location>
        <position position="89"/>
    </location>
</feature>
<organism evidence="8 9">
    <name type="scientific">Ktedonospora formicarum</name>
    <dbReference type="NCBI Taxonomy" id="2778364"/>
    <lineage>
        <taxon>Bacteria</taxon>
        <taxon>Bacillati</taxon>
        <taxon>Chloroflexota</taxon>
        <taxon>Ktedonobacteria</taxon>
        <taxon>Ktedonobacterales</taxon>
        <taxon>Ktedonobacteraceae</taxon>
        <taxon>Ktedonospora</taxon>
    </lineage>
</organism>
<dbReference type="GO" id="GO:0000160">
    <property type="term" value="P:phosphorelay signal transduction system"/>
    <property type="evidence" value="ECO:0007669"/>
    <property type="project" value="InterPro"/>
</dbReference>
<reference evidence="8" key="1">
    <citation type="submission" date="2020-10" db="EMBL/GenBank/DDBJ databases">
        <title>Taxonomic study of unclassified bacteria belonging to the class Ktedonobacteria.</title>
        <authorList>
            <person name="Yabe S."/>
            <person name="Wang C.M."/>
            <person name="Zheng Y."/>
            <person name="Sakai Y."/>
            <person name="Cavaletti L."/>
            <person name="Monciardini P."/>
            <person name="Donadio S."/>
        </authorList>
    </citation>
    <scope>NUCLEOTIDE SEQUENCE</scope>
    <source>
        <strain evidence="8">SOSP1-1</strain>
    </source>
</reference>
<dbReference type="Gene3D" id="3.40.50.2300">
    <property type="match status" value="1"/>
</dbReference>
<dbReference type="CDD" id="cd17535">
    <property type="entry name" value="REC_NarL-like"/>
    <property type="match status" value="1"/>
</dbReference>
<dbReference type="SMART" id="SM00421">
    <property type="entry name" value="HTH_LUXR"/>
    <property type="match status" value="1"/>
</dbReference>
<accession>A0A8J3I4M1</accession>
<sequence>MLIPGLYHRDGYSYQKGEAVRSSGAHSRLHTACLMKIRILLADDHTILRAGLKMMLNAQPDMEVVGEAQDGRQAIQEAQRLQPDIILMDITMPDMNGIEATKQIKKVLPDVKVLVLTMHEHDEYIFQALRAGASGYMLKEAADTELISALHVILSGQFYLSPAAQSVMVGDYLQRSRTGDEKDSYSSLTEREREILKLVAEGFTNNQIAERLIISPKTVDTHRTHIMDKLNLHSRAELVKYAMRRGLLED</sequence>
<evidence type="ECO:0000256" key="3">
    <source>
        <dbReference type="ARBA" id="ARBA00023125"/>
    </source>
</evidence>
<evidence type="ECO:0000313" key="9">
    <source>
        <dbReference type="Proteomes" id="UP000612362"/>
    </source>
</evidence>
<dbReference type="PROSITE" id="PS50043">
    <property type="entry name" value="HTH_LUXR_2"/>
    <property type="match status" value="1"/>
</dbReference>
<keyword evidence="1 5" id="KW-0597">Phosphoprotein</keyword>
<dbReference type="InterPro" id="IPR058245">
    <property type="entry name" value="NreC/VraR/RcsB-like_REC"/>
</dbReference>
<dbReference type="Pfam" id="PF00196">
    <property type="entry name" value="GerE"/>
    <property type="match status" value="1"/>
</dbReference>
<dbReference type="InterPro" id="IPR011006">
    <property type="entry name" value="CheY-like_superfamily"/>
</dbReference>
<evidence type="ECO:0000259" key="6">
    <source>
        <dbReference type="PROSITE" id="PS50043"/>
    </source>
</evidence>
<dbReference type="SUPFAM" id="SSF52172">
    <property type="entry name" value="CheY-like"/>
    <property type="match status" value="1"/>
</dbReference>
<dbReference type="PRINTS" id="PR00038">
    <property type="entry name" value="HTHLUXR"/>
</dbReference>
<dbReference type="PROSITE" id="PS50110">
    <property type="entry name" value="RESPONSE_REGULATORY"/>
    <property type="match status" value="1"/>
</dbReference>
<dbReference type="Proteomes" id="UP000612362">
    <property type="component" value="Unassembled WGS sequence"/>
</dbReference>
<keyword evidence="4" id="KW-0804">Transcription</keyword>